<evidence type="ECO:0000313" key="2">
    <source>
        <dbReference type="EMBL" id="CDF82424.1"/>
    </source>
</evidence>
<reference evidence="2 3" key="1">
    <citation type="submission" date="2013-03" db="EMBL/GenBank/DDBJ databases">
        <authorList>
            <person name="Linke B."/>
        </authorList>
    </citation>
    <scope>NUCLEOTIDE SEQUENCE [LARGE SCALE GENOMIC DNA]</scope>
    <source>
        <strain evidence="2 3">B13</strain>
    </source>
</reference>
<dbReference type="InterPro" id="IPR041081">
    <property type="entry name" value="DUF5629"/>
</dbReference>
<keyword evidence="3" id="KW-1185">Reference proteome</keyword>
<evidence type="ECO:0000313" key="3">
    <source>
        <dbReference type="Proteomes" id="UP000025241"/>
    </source>
</evidence>
<dbReference type="RefSeq" id="WP_043249612.1">
    <property type="nucleotide sequence ID" value="NZ_HG322950.1"/>
</dbReference>
<dbReference type="OrthoDB" id="7013999at2"/>
<dbReference type="Pfam" id="PF18629">
    <property type="entry name" value="DUF5629"/>
    <property type="match status" value="1"/>
</dbReference>
<gene>
    <name evidence="2" type="ORF">PKB_1059</name>
</gene>
<organism evidence="2 3">
    <name type="scientific">Pseudomonas knackmussii (strain DSM 6978 / CCUG 54928 / LMG 23759 / B13)</name>
    <dbReference type="NCBI Taxonomy" id="1301098"/>
    <lineage>
        <taxon>Bacteria</taxon>
        <taxon>Pseudomonadati</taxon>
        <taxon>Pseudomonadota</taxon>
        <taxon>Gammaproteobacteria</taxon>
        <taxon>Pseudomonadales</taxon>
        <taxon>Pseudomonadaceae</taxon>
        <taxon>Pseudomonas</taxon>
    </lineage>
</organism>
<dbReference type="Proteomes" id="UP000025241">
    <property type="component" value="Chromosome I"/>
</dbReference>
<dbReference type="EMBL" id="HG322950">
    <property type="protein sequence ID" value="CDF82424.1"/>
    <property type="molecule type" value="Genomic_DNA"/>
</dbReference>
<name>A0A024HCV7_PSEKB</name>
<accession>A0A024HCV7</accession>
<reference evidence="2 3" key="2">
    <citation type="submission" date="2014-05" db="EMBL/GenBank/DDBJ databases">
        <title>Genome sequence of the 3-chlorobenzoate degrading bacterium Pseudomonas knackmussii B13 shows multiple evidence for horizontal gene transfer.</title>
        <authorList>
            <person name="Miyazaki R."/>
            <person name="Bertelli C."/>
            <person name="Falquet L."/>
            <person name="Robinson-Rechavi M."/>
            <person name="Gharib W."/>
            <person name="Roy S."/>
            <person name="Van der Meer J.R."/>
        </authorList>
    </citation>
    <scope>NUCLEOTIDE SEQUENCE [LARGE SCALE GENOMIC DNA]</scope>
    <source>
        <strain evidence="2 3">B13</strain>
    </source>
</reference>
<proteinExistence type="predicted"/>
<dbReference type="PATRIC" id="fig|1301098.3.peg.1069"/>
<dbReference type="KEGG" id="pkc:PKB_1059"/>
<dbReference type="AlphaFoldDB" id="A0A024HCV7"/>
<feature type="domain" description="DUF5629" evidence="1">
    <location>
        <begin position="7"/>
        <end position="103"/>
    </location>
</feature>
<evidence type="ECO:0000259" key="1">
    <source>
        <dbReference type="Pfam" id="PF18629"/>
    </source>
</evidence>
<dbReference type="HOGENOM" id="CLU_150034_0_0_6"/>
<sequence length="111" mass="12675">MTDHTLYLLDQLEMADMLLIDGLHAWQFELDEALLDRAEAAADAGEPFASEEVVLRVEVVDGRDRRQWQFTYNEVMEAQHQAEDDSWILLQGEQEHRLCCLGAHSASGEDD</sequence>
<dbReference type="Gene3D" id="2.30.29.190">
    <property type="match status" value="1"/>
</dbReference>
<protein>
    <recommendedName>
        <fullName evidence="1">DUF5629 domain-containing protein</fullName>
    </recommendedName>
</protein>